<proteinExistence type="predicted"/>
<organism evidence="1 2">
    <name type="scientific">Ferrovum myxofaciens</name>
    <dbReference type="NCBI Taxonomy" id="416213"/>
    <lineage>
        <taxon>Bacteria</taxon>
        <taxon>Pseudomonadati</taxon>
        <taxon>Pseudomonadota</taxon>
        <taxon>Betaproteobacteria</taxon>
        <taxon>Ferrovales</taxon>
        <taxon>Ferrovaceae</taxon>
        <taxon>Ferrovum</taxon>
    </lineage>
</organism>
<evidence type="ECO:0008006" key="3">
    <source>
        <dbReference type="Google" id="ProtNLM"/>
    </source>
</evidence>
<dbReference type="RefSeq" id="WP_273145718.1">
    <property type="nucleotide sequence ID" value="NZ_CP053675.1"/>
</dbReference>
<gene>
    <name evidence="1" type="ORF">JZL65_04265</name>
</gene>
<dbReference type="EMBL" id="CP071137">
    <property type="protein sequence ID" value="QWY78297.1"/>
    <property type="molecule type" value="Genomic_DNA"/>
</dbReference>
<protein>
    <recommendedName>
        <fullName evidence="3">Transposase</fullName>
    </recommendedName>
</protein>
<dbReference type="Proteomes" id="UP000683551">
    <property type="component" value="Chromosome"/>
</dbReference>
<sequence length="522" mass="58046">MKRTATPTFVLSIPLVVKPGEDRILIGRMEAGRRLYNATLGEALRRHGLLKQSKDWQYTRTISDKKLRGSEFKRLSKEAGFTPAAIITFARTCKNEAGWKDRLGSNVTQRIAEQVFAAVQQYAFGKRGRPRFKGASRPLHSLEATTNAANIIWKPETGCIEFGDLTLPALLPSKTQDPYLHQALTNKTKYCRVLWRVVSGSRRWFVQLMQEGIAPAKHEQACGEIVGLDIGPSTVAVVGDNSASLVKFCDTVVQPWKETRRLQRAMDRSKRATNPLCFNANGTWKKGQKFTPSKRYTAIRTEYAEVERKLAAERKRAHGELANQILGLGNVIQSETLSYLAFQKNYGKSVKVRAPGMFVEQLRRKAESAGGKLIDLHTWSLKMSQYDHTTGVFTKKPLSQRWHVLGDGSGVVQRDVYSAFLARCVISNTHHPSHIETMWAAQKPVLLQTGWLRSEPAKIEPSGKITVATPLEQVVCDRGFAIGHGLDAVAATREPGDPGGFALRTPLPLGMGRFSAGKVQWA</sequence>
<name>A0A9E6N063_9PROT</name>
<accession>A0A9E6N063</accession>
<evidence type="ECO:0000313" key="2">
    <source>
        <dbReference type="Proteomes" id="UP000683551"/>
    </source>
</evidence>
<evidence type="ECO:0000313" key="1">
    <source>
        <dbReference type="EMBL" id="QWY78297.1"/>
    </source>
</evidence>
<reference evidence="1" key="1">
    <citation type="submission" date="2021-02" db="EMBL/GenBank/DDBJ databases">
        <title>Comparative genomics of Ferrovum myxofaciens strains, predominant extremophile bacteria forming large biofilm stalactites in acid mine ecosystems.</title>
        <authorList>
            <person name="Burkartova K."/>
            <person name="Ridl J."/>
            <person name="Pajer P."/>
            <person name="Falteisek L."/>
        </authorList>
    </citation>
    <scope>NUCLEOTIDE SEQUENCE</scope>
    <source>
        <strain evidence="1">MI1III</strain>
    </source>
</reference>
<dbReference type="AlphaFoldDB" id="A0A9E6N063"/>